<dbReference type="EMBL" id="CAXIEN010000265">
    <property type="protein sequence ID" value="CAL1290528.1"/>
    <property type="molecule type" value="Genomic_DNA"/>
</dbReference>
<feature type="non-terminal residue" evidence="1">
    <location>
        <position position="49"/>
    </location>
</feature>
<evidence type="ECO:0000313" key="1">
    <source>
        <dbReference type="EMBL" id="CAL1290528.1"/>
    </source>
</evidence>
<sequence>MCPPSEPTEDNVVESQEILGRKWKLMKIWIKMRRFLKTIIQDKGIPKIP</sequence>
<gene>
    <name evidence="1" type="ORF">LARSCL_LOCUS16543</name>
</gene>
<reference evidence="1 2" key="1">
    <citation type="submission" date="2024-04" db="EMBL/GenBank/DDBJ databases">
        <authorList>
            <person name="Rising A."/>
            <person name="Reimegard J."/>
            <person name="Sonavane S."/>
            <person name="Akerstrom W."/>
            <person name="Nylinder S."/>
            <person name="Hedman E."/>
            <person name="Kallberg Y."/>
        </authorList>
    </citation>
    <scope>NUCLEOTIDE SEQUENCE [LARGE SCALE GENOMIC DNA]</scope>
</reference>
<name>A0AAV2B2T8_9ARAC</name>
<dbReference type="Proteomes" id="UP001497382">
    <property type="component" value="Unassembled WGS sequence"/>
</dbReference>
<proteinExistence type="predicted"/>
<comment type="caution">
    <text evidence="1">The sequence shown here is derived from an EMBL/GenBank/DDBJ whole genome shotgun (WGS) entry which is preliminary data.</text>
</comment>
<organism evidence="1 2">
    <name type="scientific">Larinioides sclopetarius</name>
    <dbReference type="NCBI Taxonomy" id="280406"/>
    <lineage>
        <taxon>Eukaryota</taxon>
        <taxon>Metazoa</taxon>
        <taxon>Ecdysozoa</taxon>
        <taxon>Arthropoda</taxon>
        <taxon>Chelicerata</taxon>
        <taxon>Arachnida</taxon>
        <taxon>Araneae</taxon>
        <taxon>Araneomorphae</taxon>
        <taxon>Entelegynae</taxon>
        <taxon>Araneoidea</taxon>
        <taxon>Araneidae</taxon>
        <taxon>Larinioides</taxon>
    </lineage>
</organism>
<evidence type="ECO:0000313" key="2">
    <source>
        <dbReference type="Proteomes" id="UP001497382"/>
    </source>
</evidence>
<accession>A0AAV2B2T8</accession>
<dbReference type="AlphaFoldDB" id="A0AAV2B2T8"/>
<keyword evidence="2" id="KW-1185">Reference proteome</keyword>
<protein>
    <submittedName>
        <fullName evidence="1">Uncharacterized protein</fullName>
    </submittedName>
</protein>